<feature type="compositionally biased region" description="Polar residues" evidence="1">
    <location>
        <begin position="204"/>
        <end position="223"/>
    </location>
</feature>
<proteinExistence type="predicted"/>
<name>A0A8J8P0R1_HALGN</name>
<keyword evidence="3" id="KW-1185">Reference proteome</keyword>
<dbReference type="AlphaFoldDB" id="A0A8J8P0R1"/>
<dbReference type="EMBL" id="RRYP01002096">
    <property type="protein sequence ID" value="TNV85148.1"/>
    <property type="molecule type" value="Genomic_DNA"/>
</dbReference>
<evidence type="ECO:0000313" key="2">
    <source>
        <dbReference type="EMBL" id="TNV85148.1"/>
    </source>
</evidence>
<evidence type="ECO:0000313" key="3">
    <source>
        <dbReference type="Proteomes" id="UP000785679"/>
    </source>
</evidence>
<feature type="region of interest" description="Disordered" evidence="1">
    <location>
        <begin position="348"/>
        <end position="386"/>
    </location>
</feature>
<feature type="region of interest" description="Disordered" evidence="1">
    <location>
        <begin position="200"/>
        <end position="310"/>
    </location>
</feature>
<protein>
    <submittedName>
        <fullName evidence="2">Uncharacterized protein</fullName>
    </submittedName>
</protein>
<accession>A0A8J8P0R1</accession>
<organism evidence="2 3">
    <name type="scientific">Halteria grandinella</name>
    <dbReference type="NCBI Taxonomy" id="5974"/>
    <lineage>
        <taxon>Eukaryota</taxon>
        <taxon>Sar</taxon>
        <taxon>Alveolata</taxon>
        <taxon>Ciliophora</taxon>
        <taxon>Intramacronucleata</taxon>
        <taxon>Spirotrichea</taxon>
        <taxon>Stichotrichia</taxon>
        <taxon>Sporadotrichida</taxon>
        <taxon>Halteriidae</taxon>
        <taxon>Halteria</taxon>
    </lineage>
</organism>
<feature type="compositionally biased region" description="Polar residues" evidence="1">
    <location>
        <begin position="289"/>
        <end position="299"/>
    </location>
</feature>
<feature type="compositionally biased region" description="Polar residues" evidence="1">
    <location>
        <begin position="244"/>
        <end position="258"/>
    </location>
</feature>
<feature type="compositionally biased region" description="Polar residues" evidence="1">
    <location>
        <begin position="348"/>
        <end position="360"/>
    </location>
</feature>
<evidence type="ECO:0000256" key="1">
    <source>
        <dbReference type="SAM" id="MobiDB-lite"/>
    </source>
</evidence>
<comment type="caution">
    <text evidence="2">The sequence shown here is derived from an EMBL/GenBank/DDBJ whole genome shotgun (WGS) entry which is preliminary data.</text>
</comment>
<reference evidence="2" key="1">
    <citation type="submission" date="2019-06" db="EMBL/GenBank/DDBJ databases">
        <authorList>
            <person name="Zheng W."/>
        </authorList>
    </citation>
    <scope>NUCLEOTIDE SEQUENCE</scope>
    <source>
        <strain evidence="2">QDHG01</strain>
    </source>
</reference>
<dbReference type="Proteomes" id="UP000785679">
    <property type="component" value="Unassembled WGS sequence"/>
</dbReference>
<sequence>MDALLKLFQGCGFCCSQPTTQTQENDPGRMIDFNTKNKPNQDDGQNVHIVLGEDGGGSFRKKLSSRRGGPMQSQKSIRNNDDKGQDIVKQVMKEESERQKSKRDLQLLNNDNPVNQVVSGQAVQSNQMMDSVHEKQKLLGMINQGGTKQTATSQNPNVRGSLGGNQVVAQNSSQENSKGLPLGAESAKIVVKTAGEETKAAQPQLANQGSFGENAAGSQNKNMLNPPEIQIQGKQGGLLKKGTMSPNLLSNPNDQQDQPGAVASVTKDAPSNNQNSYPIKAGSPPRVEVSNQLVNSGGQKQAPDTAASKQKHVWMMNEDNKMQNQVPVQSGGNFGTGNQYVQAQSNGQTVPNKVNNNQDATGGEPVKDTGSEKKPESLTDQQSAANGKLQLMEMKRRQGTTNNLIGGKEVQVNQIKNKLKNMALF</sequence>
<gene>
    <name evidence="2" type="ORF">FGO68_gene10429</name>
</gene>
<feature type="compositionally biased region" description="Basic and acidic residues" evidence="1">
    <location>
        <begin position="365"/>
        <end position="377"/>
    </location>
</feature>
<feature type="compositionally biased region" description="Low complexity" evidence="1">
    <location>
        <begin position="229"/>
        <end position="242"/>
    </location>
</feature>
<feature type="region of interest" description="Disordered" evidence="1">
    <location>
        <begin position="51"/>
        <end position="83"/>
    </location>
</feature>